<dbReference type="CDD" id="cd13120">
    <property type="entry name" value="BF2867_like_N"/>
    <property type="match status" value="1"/>
</dbReference>
<accession>A0ABN6EPF8</accession>
<reference evidence="2 3" key="1">
    <citation type="journal article" date="2022" name="Int. J. Syst. Evol. Microbiol.">
        <title>Prevotella herbatica sp. nov., a plant polysaccharide-decomposing anaerobic bacterium isolated from a methanogenic reactor.</title>
        <authorList>
            <person name="Uek A."/>
            <person name="Tonouchi A."/>
            <person name="Kaku N."/>
            <person name="Ueki K."/>
        </authorList>
    </citation>
    <scope>NUCLEOTIDE SEQUENCE [LARGE SCALE GENOMIC DNA]</scope>
    <source>
        <strain evidence="2 3">WR041</strain>
    </source>
</reference>
<dbReference type="RefSeq" id="WP_207154272.1">
    <property type="nucleotide sequence ID" value="NZ_AP024484.1"/>
</dbReference>
<keyword evidence="3" id="KW-1185">Reference proteome</keyword>
<feature type="signal peptide" evidence="1">
    <location>
        <begin position="1"/>
        <end position="19"/>
    </location>
</feature>
<dbReference type="InterPro" id="IPR042278">
    <property type="entry name" value="Mfa-like_1_N"/>
</dbReference>
<evidence type="ECO:0000313" key="3">
    <source>
        <dbReference type="Proteomes" id="UP001319045"/>
    </source>
</evidence>
<feature type="chain" id="PRO_5046098793" evidence="1">
    <location>
        <begin position="20"/>
        <end position="383"/>
    </location>
</feature>
<organism evidence="2 3">
    <name type="scientific">Prevotella herbatica</name>
    <dbReference type="NCBI Taxonomy" id="2801997"/>
    <lineage>
        <taxon>Bacteria</taxon>
        <taxon>Pseudomonadati</taxon>
        <taxon>Bacteroidota</taxon>
        <taxon>Bacteroidia</taxon>
        <taxon>Bacteroidales</taxon>
        <taxon>Prevotellaceae</taxon>
        <taxon>Prevotella</taxon>
    </lineage>
</organism>
<proteinExistence type="predicted"/>
<keyword evidence="1" id="KW-0732">Signal</keyword>
<dbReference type="Pfam" id="PF13149">
    <property type="entry name" value="Mfa_like_1"/>
    <property type="match status" value="1"/>
</dbReference>
<sequence>MKQIALFIMIAIVSLSSCSNEELIDSAINGTESKNEYKPVVFGTYIEKAVSSRAVNNSTTTLSAKNGFGVFAFNSSEADIKDISPNFMYNQKVASTNKGDSWNYSPVKYWPTSSSSMENQNSFFAYAPYVDSSVNSEGITSITSNSSLGAPKLTFTNSSNVENTIDLLWAVSKESGKALKDMTSLNSNGEVNFNFRHALARLSLNIQGVFNSNSNENIADGNKITIENITISGSFPSNGTLNLDNEIAYTPQWENTNGETVFNINNNQIAENIRDGGDCKGTDSISGVTNITTNLLANTSDNKERYLTFIPSKGNLTISITYWLTTKDSNLAGGYFRVKNNAEKTISNMTLEAGKNYSINVLLGMSGIQFDSNVAEWDTTIAE</sequence>
<protein>
    <submittedName>
        <fullName evidence="2">Fimbrillin family protein</fullName>
    </submittedName>
</protein>
<evidence type="ECO:0000256" key="1">
    <source>
        <dbReference type="SAM" id="SignalP"/>
    </source>
</evidence>
<gene>
    <name evidence="2" type="ORF">prwr041_26060</name>
</gene>
<name>A0ABN6EPF8_9BACT</name>
<dbReference type="PROSITE" id="PS51257">
    <property type="entry name" value="PROKAR_LIPOPROTEIN"/>
    <property type="match status" value="1"/>
</dbReference>
<dbReference type="Gene3D" id="2.60.40.2620">
    <property type="entry name" value="Fimbrillin-like"/>
    <property type="match status" value="1"/>
</dbReference>
<dbReference type="EMBL" id="AP024484">
    <property type="protein sequence ID" value="BCS86713.1"/>
    <property type="molecule type" value="Genomic_DNA"/>
</dbReference>
<dbReference type="Proteomes" id="UP001319045">
    <property type="component" value="Chromosome"/>
</dbReference>
<dbReference type="InterPro" id="IPR025049">
    <property type="entry name" value="Mfa-like_1"/>
</dbReference>
<evidence type="ECO:0000313" key="2">
    <source>
        <dbReference type="EMBL" id="BCS86713.1"/>
    </source>
</evidence>